<protein>
    <submittedName>
        <fullName evidence="3">PPOX class F420-dependent oxidoreductase</fullName>
    </submittedName>
</protein>
<dbReference type="GO" id="GO:0016627">
    <property type="term" value="F:oxidoreductase activity, acting on the CH-CH group of donors"/>
    <property type="evidence" value="ECO:0007669"/>
    <property type="project" value="TreeGrafter"/>
</dbReference>
<dbReference type="Pfam" id="PF01243">
    <property type="entry name" value="PNPOx_N"/>
    <property type="match status" value="1"/>
</dbReference>
<sequence>MNNPIPASHLDLIEGPYYAVLTTVAPDGQPENTVVWCSWDGEYVLVNTADGRRKPNNVRQNPKVALTVIDPQDPFRWIDVRGEVEAIVDDPDYANINAHAKLYAGVEEYYGGVAPAERKGQERRIIFKIRPRRVVAFPS</sequence>
<dbReference type="PANTHER" id="PTHR35176">
    <property type="entry name" value="HEME OXYGENASE HI_0854-RELATED"/>
    <property type="match status" value="1"/>
</dbReference>
<name>A0A7C1FUT3_9CHLR</name>
<evidence type="ECO:0000313" key="3">
    <source>
        <dbReference type="EMBL" id="HDX32031.1"/>
    </source>
</evidence>
<dbReference type="NCBIfam" id="TIGR03618">
    <property type="entry name" value="Rv1155_F420"/>
    <property type="match status" value="1"/>
</dbReference>
<dbReference type="PANTHER" id="PTHR35176:SF6">
    <property type="entry name" value="HEME OXYGENASE HI_0854-RELATED"/>
    <property type="match status" value="1"/>
</dbReference>
<dbReference type="InterPro" id="IPR012349">
    <property type="entry name" value="Split_barrel_FMN-bd"/>
</dbReference>
<dbReference type="GO" id="GO:0005829">
    <property type="term" value="C:cytosol"/>
    <property type="evidence" value="ECO:0007669"/>
    <property type="project" value="TreeGrafter"/>
</dbReference>
<dbReference type="AlphaFoldDB" id="A0A7C1FUT3"/>
<dbReference type="Gene3D" id="2.30.110.10">
    <property type="entry name" value="Electron Transport, Fmn-binding Protein, Chain A"/>
    <property type="match status" value="1"/>
</dbReference>
<feature type="domain" description="Pyridoxamine 5'-phosphate oxidase N-terminal" evidence="2">
    <location>
        <begin position="8"/>
        <end position="134"/>
    </location>
</feature>
<gene>
    <name evidence="3" type="ORF">ENQ20_11160</name>
</gene>
<reference evidence="3" key="1">
    <citation type="journal article" date="2020" name="mSystems">
        <title>Genome- and Community-Level Interaction Insights into Carbon Utilization and Element Cycling Functions of Hydrothermarchaeota in Hydrothermal Sediment.</title>
        <authorList>
            <person name="Zhou Z."/>
            <person name="Liu Y."/>
            <person name="Xu W."/>
            <person name="Pan J."/>
            <person name="Luo Z.H."/>
            <person name="Li M."/>
        </authorList>
    </citation>
    <scope>NUCLEOTIDE SEQUENCE [LARGE SCALE GENOMIC DNA]</scope>
    <source>
        <strain evidence="3">SpSt-289</strain>
    </source>
</reference>
<dbReference type="EMBL" id="DSMG01000112">
    <property type="protein sequence ID" value="HDX32031.1"/>
    <property type="molecule type" value="Genomic_DNA"/>
</dbReference>
<dbReference type="InterPro" id="IPR011576">
    <property type="entry name" value="Pyridox_Oxase_N"/>
</dbReference>
<comment type="caution">
    <text evidence="3">The sequence shown here is derived from an EMBL/GenBank/DDBJ whole genome shotgun (WGS) entry which is preliminary data.</text>
</comment>
<dbReference type="GO" id="GO:0070967">
    <property type="term" value="F:coenzyme F420 binding"/>
    <property type="evidence" value="ECO:0007669"/>
    <property type="project" value="TreeGrafter"/>
</dbReference>
<evidence type="ECO:0000259" key="2">
    <source>
        <dbReference type="Pfam" id="PF01243"/>
    </source>
</evidence>
<dbReference type="InterPro" id="IPR019920">
    <property type="entry name" value="F420-binding_dom_put"/>
</dbReference>
<dbReference type="SUPFAM" id="SSF50475">
    <property type="entry name" value="FMN-binding split barrel"/>
    <property type="match status" value="1"/>
</dbReference>
<evidence type="ECO:0000256" key="1">
    <source>
        <dbReference type="ARBA" id="ARBA00023002"/>
    </source>
</evidence>
<organism evidence="3">
    <name type="scientific">Caldilinea aerophila</name>
    <dbReference type="NCBI Taxonomy" id="133453"/>
    <lineage>
        <taxon>Bacteria</taxon>
        <taxon>Bacillati</taxon>
        <taxon>Chloroflexota</taxon>
        <taxon>Caldilineae</taxon>
        <taxon>Caldilineales</taxon>
        <taxon>Caldilineaceae</taxon>
        <taxon>Caldilinea</taxon>
    </lineage>
</organism>
<accession>A0A7C1FUT3</accession>
<proteinExistence type="predicted"/>
<dbReference type="InterPro" id="IPR052019">
    <property type="entry name" value="F420H2_bilvrd_red/Heme_oxyg"/>
</dbReference>
<keyword evidence="1" id="KW-0560">Oxidoreductase</keyword>